<proteinExistence type="predicted"/>
<evidence type="ECO:0000313" key="2">
    <source>
        <dbReference type="Proteomes" id="UP000828390"/>
    </source>
</evidence>
<organism evidence="1 2">
    <name type="scientific">Dreissena polymorpha</name>
    <name type="common">Zebra mussel</name>
    <name type="synonym">Mytilus polymorpha</name>
    <dbReference type="NCBI Taxonomy" id="45954"/>
    <lineage>
        <taxon>Eukaryota</taxon>
        <taxon>Metazoa</taxon>
        <taxon>Spiralia</taxon>
        <taxon>Lophotrochozoa</taxon>
        <taxon>Mollusca</taxon>
        <taxon>Bivalvia</taxon>
        <taxon>Autobranchia</taxon>
        <taxon>Heteroconchia</taxon>
        <taxon>Euheterodonta</taxon>
        <taxon>Imparidentia</taxon>
        <taxon>Neoheterodontei</taxon>
        <taxon>Myida</taxon>
        <taxon>Dreissenoidea</taxon>
        <taxon>Dreissenidae</taxon>
        <taxon>Dreissena</taxon>
    </lineage>
</organism>
<dbReference type="Proteomes" id="UP000828390">
    <property type="component" value="Unassembled WGS sequence"/>
</dbReference>
<protein>
    <submittedName>
        <fullName evidence="1">Uncharacterized protein</fullName>
    </submittedName>
</protein>
<accession>A0A9D4JMN3</accession>
<reference evidence="1" key="2">
    <citation type="submission" date="2020-11" db="EMBL/GenBank/DDBJ databases">
        <authorList>
            <person name="McCartney M.A."/>
            <person name="Auch B."/>
            <person name="Kono T."/>
            <person name="Mallez S."/>
            <person name="Becker A."/>
            <person name="Gohl D.M."/>
            <person name="Silverstein K.A.T."/>
            <person name="Koren S."/>
            <person name="Bechman K.B."/>
            <person name="Herman A."/>
            <person name="Abrahante J.E."/>
            <person name="Garbe J."/>
        </authorList>
    </citation>
    <scope>NUCLEOTIDE SEQUENCE</scope>
    <source>
        <strain evidence="1">Duluth1</strain>
        <tissue evidence="1">Whole animal</tissue>
    </source>
</reference>
<keyword evidence="2" id="KW-1185">Reference proteome</keyword>
<dbReference type="EMBL" id="JAIWYP010000006">
    <property type="protein sequence ID" value="KAH3814428.1"/>
    <property type="molecule type" value="Genomic_DNA"/>
</dbReference>
<name>A0A9D4JMN3_DREPO</name>
<dbReference type="AlphaFoldDB" id="A0A9D4JMN3"/>
<sequence length="131" mass="14410">MLGFGVLAGGNGEQADIFLSKSVMSLRGKEIQLMQESKQLRKVTVAEDVKVPAHSEALVDMFVEIQESSFEQSTVVKPKRERHAVADSLVKLSDSFTIGKQDSCLTHHAEHTIDRDNEAQIKQCTGRVSLG</sequence>
<gene>
    <name evidence="1" type="ORF">DPMN_142926</name>
</gene>
<comment type="caution">
    <text evidence="1">The sequence shown here is derived from an EMBL/GenBank/DDBJ whole genome shotgun (WGS) entry which is preliminary data.</text>
</comment>
<evidence type="ECO:0000313" key="1">
    <source>
        <dbReference type="EMBL" id="KAH3814428.1"/>
    </source>
</evidence>
<reference evidence="1" key="1">
    <citation type="journal article" date="2019" name="bioRxiv">
        <title>The Genome of the Zebra Mussel, Dreissena polymorpha: A Resource for Invasive Species Research.</title>
        <authorList>
            <person name="McCartney M.A."/>
            <person name="Auch B."/>
            <person name="Kono T."/>
            <person name="Mallez S."/>
            <person name="Zhang Y."/>
            <person name="Obille A."/>
            <person name="Becker A."/>
            <person name="Abrahante J.E."/>
            <person name="Garbe J."/>
            <person name="Badalamenti J.P."/>
            <person name="Herman A."/>
            <person name="Mangelson H."/>
            <person name="Liachko I."/>
            <person name="Sullivan S."/>
            <person name="Sone E.D."/>
            <person name="Koren S."/>
            <person name="Silverstein K.A.T."/>
            <person name="Beckman K.B."/>
            <person name="Gohl D.M."/>
        </authorList>
    </citation>
    <scope>NUCLEOTIDE SEQUENCE</scope>
    <source>
        <strain evidence="1">Duluth1</strain>
        <tissue evidence="1">Whole animal</tissue>
    </source>
</reference>